<accession>A0A8J5EP40</accession>
<protein>
    <submittedName>
        <fullName evidence="1">Uncharacterized protein</fullName>
    </submittedName>
</protein>
<dbReference type="Proteomes" id="UP000734854">
    <property type="component" value="Unassembled WGS sequence"/>
</dbReference>
<evidence type="ECO:0000313" key="1">
    <source>
        <dbReference type="EMBL" id="KAG6468511.1"/>
    </source>
</evidence>
<gene>
    <name evidence="1" type="ORF">ZIOFF_073199</name>
</gene>
<proteinExistence type="predicted"/>
<name>A0A8J5EP40_ZINOF</name>
<sequence>MQYLHLGILQVRIQTLHWQEEEVMALIVFRDNRWLGDQAILATMEVSFLTRGYEQWRNSEANLLITRSMVGRLSNTPNIGFAYEVEGVVDFHTSHGVRALPRRTELVCQTNRGHITYATILGAGVIDSDYRVIFPVPRLLETQRGTGGFGSTSKTPVIFDKLLPREVATVLCEEEPPLDDLDGNRAGTTSPWSFILRSTNLSLDTSEPEDDYLEHIQYLAACTQPTPHSKPDAPYMGHLCKRLRLGQSLCIRRWCGETVSTNHPALRSRGLRPSFHADAPIVDHSHETAGNTATSSGMGVDVVILMMLPHLLIAPLPVSIWIFDREEATNLN</sequence>
<dbReference type="AlphaFoldDB" id="A0A8J5EP40"/>
<organism evidence="1 2">
    <name type="scientific">Zingiber officinale</name>
    <name type="common">Ginger</name>
    <name type="synonym">Amomum zingiber</name>
    <dbReference type="NCBI Taxonomy" id="94328"/>
    <lineage>
        <taxon>Eukaryota</taxon>
        <taxon>Viridiplantae</taxon>
        <taxon>Streptophyta</taxon>
        <taxon>Embryophyta</taxon>
        <taxon>Tracheophyta</taxon>
        <taxon>Spermatophyta</taxon>
        <taxon>Magnoliopsida</taxon>
        <taxon>Liliopsida</taxon>
        <taxon>Zingiberales</taxon>
        <taxon>Zingiberaceae</taxon>
        <taxon>Zingiber</taxon>
    </lineage>
</organism>
<evidence type="ECO:0000313" key="2">
    <source>
        <dbReference type="Proteomes" id="UP000734854"/>
    </source>
</evidence>
<dbReference type="EMBL" id="JACMSC010000022">
    <property type="protein sequence ID" value="KAG6468511.1"/>
    <property type="molecule type" value="Genomic_DNA"/>
</dbReference>
<keyword evidence="2" id="KW-1185">Reference proteome</keyword>
<reference evidence="1 2" key="1">
    <citation type="submission" date="2020-08" db="EMBL/GenBank/DDBJ databases">
        <title>Plant Genome Project.</title>
        <authorList>
            <person name="Zhang R.-G."/>
        </authorList>
    </citation>
    <scope>NUCLEOTIDE SEQUENCE [LARGE SCALE GENOMIC DNA]</scope>
    <source>
        <tissue evidence="1">Rhizome</tissue>
    </source>
</reference>
<comment type="caution">
    <text evidence="1">The sequence shown here is derived from an EMBL/GenBank/DDBJ whole genome shotgun (WGS) entry which is preliminary data.</text>
</comment>